<feature type="domain" description="Cupin type-2" evidence="1">
    <location>
        <begin position="60"/>
        <end position="117"/>
    </location>
</feature>
<evidence type="ECO:0000259" key="1">
    <source>
        <dbReference type="Pfam" id="PF07883"/>
    </source>
</evidence>
<dbReference type="SUPFAM" id="SSF51182">
    <property type="entry name" value="RmlC-like cupins"/>
    <property type="match status" value="1"/>
</dbReference>
<dbReference type="InterPro" id="IPR011051">
    <property type="entry name" value="RmlC_Cupin_sf"/>
</dbReference>
<dbReference type="PANTHER" id="PTHR40112">
    <property type="entry name" value="H2HPP ISOMERASE"/>
    <property type="match status" value="1"/>
</dbReference>
<reference evidence="3" key="1">
    <citation type="journal article" date="2019" name="Int. J. Syst. Evol. Microbiol.">
        <title>The Global Catalogue of Microorganisms (GCM) 10K type strain sequencing project: providing services to taxonomists for standard genome sequencing and annotation.</title>
        <authorList>
            <consortium name="The Broad Institute Genomics Platform"/>
            <consortium name="The Broad Institute Genome Sequencing Center for Infectious Disease"/>
            <person name="Wu L."/>
            <person name="Ma J."/>
        </authorList>
    </citation>
    <scope>NUCLEOTIDE SEQUENCE [LARGE SCALE GENOMIC DNA]</scope>
    <source>
        <strain evidence="3">CGMCC 1.12990</strain>
    </source>
</reference>
<comment type="caution">
    <text evidence="2">The sequence shown here is derived from an EMBL/GenBank/DDBJ whole genome shotgun (WGS) entry which is preliminary data.</text>
</comment>
<sequence length="133" mass="14682">MHDWHFAHLASYFATPLASLMTTSAQTAFPATETLPWLTVGQGMQRQILAYGPELMLVKVAFETGGVGARHHHVHSQITYVESGVFRCTVGEQEQVLQAGDTFYAAPDVWHGVECLEAGVLLDSFSPMREDFV</sequence>
<proteinExistence type="predicted"/>
<protein>
    <submittedName>
        <fullName evidence="2">Cupin</fullName>
    </submittedName>
</protein>
<dbReference type="InterPro" id="IPR052535">
    <property type="entry name" value="Bacilysin_H2HPP_isomerase"/>
</dbReference>
<organism evidence="2 3">
    <name type="scientific">Hymenobacter glacieicola</name>
    <dbReference type="NCBI Taxonomy" id="1562124"/>
    <lineage>
        <taxon>Bacteria</taxon>
        <taxon>Pseudomonadati</taxon>
        <taxon>Bacteroidota</taxon>
        <taxon>Cytophagia</taxon>
        <taxon>Cytophagales</taxon>
        <taxon>Hymenobacteraceae</taxon>
        <taxon>Hymenobacter</taxon>
    </lineage>
</organism>
<dbReference type="Proteomes" id="UP000601361">
    <property type="component" value="Unassembled WGS sequence"/>
</dbReference>
<dbReference type="CDD" id="cd02238">
    <property type="entry name" value="cupin_KdgF"/>
    <property type="match status" value="1"/>
</dbReference>
<accession>A0ABQ1WLD0</accession>
<dbReference type="PANTHER" id="PTHR40112:SF1">
    <property type="entry name" value="H2HPP ISOMERASE"/>
    <property type="match status" value="1"/>
</dbReference>
<dbReference type="InterPro" id="IPR014710">
    <property type="entry name" value="RmlC-like_jellyroll"/>
</dbReference>
<dbReference type="EMBL" id="BMGS01000002">
    <property type="protein sequence ID" value="GGG32785.1"/>
    <property type="molecule type" value="Genomic_DNA"/>
</dbReference>
<dbReference type="InterPro" id="IPR013096">
    <property type="entry name" value="Cupin_2"/>
</dbReference>
<gene>
    <name evidence="2" type="ORF">GCM10011378_06510</name>
</gene>
<dbReference type="Gene3D" id="2.60.120.10">
    <property type="entry name" value="Jelly Rolls"/>
    <property type="match status" value="1"/>
</dbReference>
<keyword evidence="3" id="KW-1185">Reference proteome</keyword>
<evidence type="ECO:0000313" key="2">
    <source>
        <dbReference type="EMBL" id="GGG32785.1"/>
    </source>
</evidence>
<dbReference type="Pfam" id="PF07883">
    <property type="entry name" value="Cupin_2"/>
    <property type="match status" value="1"/>
</dbReference>
<evidence type="ECO:0000313" key="3">
    <source>
        <dbReference type="Proteomes" id="UP000601361"/>
    </source>
</evidence>
<name>A0ABQ1WLD0_9BACT</name>